<keyword evidence="4" id="KW-0932">Cytokinin signaling pathway</keyword>
<dbReference type="GO" id="GO:0009736">
    <property type="term" value="P:cytokinin-activated signaling pathway"/>
    <property type="evidence" value="ECO:0007669"/>
    <property type="project" value="UniProtKB-KW"/>
</dbReference>
<dbReference type="Proteomes" id="UP000189703">
    <property type="component" value="Unplaced"/>
</dbReference>
<sequence length="198" mass="22198">MSGLASSECSSGCESGWTMYLDHSSLSTNPYKRCCGLRDEIDFFGQDFRKEETEEGDEEKDLSMVSDASSGPPHFLEDDDYFEENGCFSSAFPADVLANKSGKRRKLDQRQQQQHLLSFRDDTASSPVFNFSENNLAPSNNQDAMEDLLDFSQGFSATHFQGTPIFQEQFGFLKSSHQGKTTSSKEVACRGESENEIW</sequence>
<evidence type="ECO:0000256" key="5">
    <source>
        <dbReference type="ARBA" id="ARBA00023242"/>
    </source>
</evidence>
<dbReference type="KEGG" id="nnu:104591252"/>
<dbReference type="eggNOG" id="ENOG502S0VS">
    <property type="taxonomic scope" value="Eukaryota"/>
</dbReference>
<dbReference type="PANTHER" id="PTHR33347:SF1">
    <property type="entry name" value="PROTEIN SOB FIVE-LIKE 5"/>
    <property type="match status" value="1"/>
</dbReference>
<dbReference type="InterPro" id="IPR044670">
    <property type="entry name" value="SOFL"/>
</dbReference>
<dbReference type="OrthoDB" id="759087at2759"/>
<name>A0A1U7ZB40_NELNU</name>
<dbReference type="GO" id="GO:0009691">
    <property type="term" value="P:cytokinin biosynthetic process"/>
    <property type="evidence" value="ECO:0007669"/>
    <property type="project" value="UniProtKB-KW"/>
</dbReference>
<keyword evidence="2" id="KW-0963">Cytoplasm</keyword>
<evidence type="ECO:0000313" key="9">
    <source>
        <dbReference type="RefSeq" id="XP_010248360.1"/>
    </source>
</evidence>
<dbReference type="PANTHER" id="PTHR33347">
    <property type="entry name" value="OSJNBA0091C07.3 PROTEIN"/>
    <property type="match status" value="1"/>
</dbReference>
<feature type="region of interest" description="Disordered" evidence="7">
    <location>
        <begin position="48"/>
        <end position="78"/>
    </location>
</feature>
<dbReference type="AlphaFoldDB" id="A0A1U7ZB40"/>
<dbReference type="FunCoup" id="A0A1U7ZB40">
    <property type="interactions" value="134"/>
</dbReference>
<evidence type="ECO:0000313" key="8">
    <source>
        <dbReference type="Proteomes" id="UP000189703"/>
    </source>
</evidence>
<dbReference type="OMA" id="EGCSATH"/>
<evidence type="ECO:0000256" key="7">
    <source>
        <dbReference type="SAM" id="MobiDB-lite"/>
    </source>
</evidence>
<dbReference type="GO" id="GO:0005737">
    <property type="term" value="C:cytoplasm"/>
    <property type="evidence" value="ECO:0007669"/>
    <property type="project" value="UniProtKB-SubCell"/>
</dbReference>
<evidence type="ECO:0000256" key="4">
    <source>
        <dbReference type="ARBA" id="ARBA00022864"/>
    </source>
</evidence>
<protein>
    <submittedName>
        <fullName evidence="9">Uncharacterized protein LOC104591252 isoform X2</fullName>
    </submittedName>
</protein>
<keyword evidence="5" id="KW-0539">Nucleus</keyword>
<proteinExistence type="inferred from homology"/>
<keyword evidence="3" id="KW-0203">Cytokinin biosynthesis</keyword>
<evidence type="ECO:0000256" key="6">
    <source>
        <dbReference type="ARBA" id="ARBA00024199"/>
    </source>
</evidence>
<evidence type="ECO:0000256" key="3">
    <source>
        <dbReference type="ARBA" id="ARBA00022712"/>
    </source>
</evidence>
<dbReference type="STRING" id="4432.A0A1U7ZB40"/>
<dbReference type="GeneID" id="104591252"/>
<feature type="compositionally biased region" description="Basic and acidic residues" evidence="7">
    <location>
        <begin position="187"/>
        <end position="198"/>
    </location>
</feature>
<organism evidence="8 9">
    <name type="scientific">Nelumbo nucifera</name>
    <name type="common">Sacred lotus</name>
    <dbReference type="NCBI Taxonomy" id="4432"/>
    <lineage>
        <taxon>Eukaryota</taxon>
        <taxon>Viridiplantae</taxon>
        <taxon>Streptophyta</taxon>
        <taxon>Embryophyta</taxon>
        <taxon>Tracheophyta</taxon>
        <taxon>Spermatophyta</taxon>
        <taxon>Magnoliopsida</taxon>
        <taxon>Proteales</taxon>
        <taxon>Nelumbonaceae</taxon>
        <taxon>Nelumbo</taxon>
    </lineage>
</organism>
<comment type="subcellular location">
    <subcellularLocation>
        <location evidence="1">Cytoplasm</location>
    </subcellularLocation>
</comment>
<evidence type="ECO:0000256" key="2">
    <source>
        <dbReference type="ARBA" id="ARBA00022490"/>
    </source>
</evidence>
<gene>
    <name evidence="9" type="primary">LOC104591252</name>
</gene>
<dbReference type="RefSeq" id="XP_010248360.1">
    <property type="nucleotide sequence ID" value="XM_010250058.2"/>
</dbReference>
<comment type="similarity">
    <text evidence="6">Belongs to the SOFL plant protein family.</text>
</comment>
<feature type="region of interest" description="Disordered" evidence="7">
    <location>
        <begin position="177"/>
        <end position="198"/>
    </location>
</feature>
<evidence type="ECO:0000256" key="1">
    <source>
        <dbReference type="ARBA" id="ARBA00004496"/>
    </source>
</evidence>
<dbReference type="InParanoid" id="A0A1U7ZB40"/>
<reference evidence="9" key="1">
    <citation type="submission" date="2025-08" db="UniProtKB">
        <authorList>
            <consortium name="RefSeq"/>
        </authorList>
    </citation>
    <scope>IDENTIFICATION</scope>
</reference>
<accession>A0A1U7ZB40</accession>
<keyword evidence="8" id="KW-1185">Reference proteome</keyword>